<protein>
    <submittedName>
        <fullName evidence="2">Uncharacterized protein</fullName>
    </submittedName>
</protein>
<evidence type="ECO:0000256" key="1">
    <source>
        <dbReference type="SAM" id="MobiDB-lite"/>
    </source>
</evidence>
<sequence length="243" mass="25565">MNVKVMLAGGVGYLLGRTKKGKAALKFALWAGGHDANVKDLARAQALKFLDSDEGRKLVAQLRGPILAGGRKAALSVYERRVGSLTENLSHRTAELRHSLDETPAELGGMAGTLTGTLNDTLSRWSTPHGEEPDGDAPRAQSEQATADSDEEREQETAAAEGREAASGETPDSEAVDSGAAASTEEPDSPRAAEGRPVPRRQAALAGSRRPPSRHPGVRPASERPEPASVASRKRARAASPAR</sequence>
<evidence type="ECO:0000313" key="3">
    <source>
        <dbReference type="Proteomes" id="UP000002484"/>
    </source>
</evidence>
<reference evidence="2 3" key="1">
    <citation type="submission" date="2010-10" db="EMBL/GenBank/DDBJ databases">
        <title>Complete sequence of Frankia sp. EuI1c.</title>
        <authorList>
            <consortium name="US DOE Joint Genome Institute"/>
            <person name="Lucas S."/>
            <person name="Copeland A."/>
            <person name="Lapidus A."/>
            <person name="Cheng J.-F."/>
            <person name="Bruce D."/>
            <person name="Goodwin L."/>
            <person name="Pitluck S."/>
            <person name="Chertkov O."/>
            <person name="Detter J.C."/>
            <person name="Han C."/>
            <person name="Tapia R."/>
            <person name="Land M."/>
            <person name="Hauser L."/>
            <person name="Jeffries C."/>
            <person name="Kyrpides N."/>
            <person name="Ivanova N."/>
            <person name="Mikhailova N."/>
            <person name="Beauchemin N."/>
            <person name="Sen A."/>
            <person name="Sur S.A."/>
            <person name="Gtari M."/>
            <person name="Wall L."/>
            <person name="Tisa L."/>
            <person name="Woyke T."/>
        </authorList>
    </citation>
    <scope>NUCLEOTIDE SEQUENCE [LARGE SCALE GENOMIC DNA]</scope>
    <source>
        <strain evidence="3">DSM 45817 / CECT 9037 / EuI1c</strain>
    </source>
</reference>
<accession>E3J8F2</accession>
<proteinExistence type="predicted"/>
<dbReference type="OrthoDB" id="4966929at2"/>
<keyword evidence="3" id="KW-1185">Reference proteome</keyword>
<dbReference type="Proteomes" id="UP000002484">
    <property type="component" value="Chromosome"/>
</dbReference>
<organism evidence="2 3">
    <name type="scientific">Pseudofrankia inefficax (strain DSM 45817 / CECT 9037 / DDB 130130 / EuI1c)</name>
    <name type="common">Frankia inefficax</name>
    <dbReference type="NCBI Taxonomy" id="298654"/>
    <lineage>
        <taxon>Bacteria</taxon>
        <taxon>Bacillati</taxon>
        <taxon>Actinomycetota</taxon>
        <taxon>Actinomycetes</taxon>
        <taxon>Frankiales</taxon>
        <taxon>Frankiaceae</taxon>
        <taxon>Pseudofrankia</taxon>
    </lineage>
</organism>
<dbReference type="EMBL" id="CP002299">
    <property type="protein sequence ID" value="ADP84486.1"/>
    <property type="molecule type" value="Genomic_DNA"/>
</dbReference>
<dbReference type="InParanoid" id="E3J8F2"/>
<dbReference type="eggNOG" id="COG3087">
    <property type="taxonomic scope" value="Bacteria"/>
</dbReference>
<feature type="region of interest" description="Disordered" evidence="1">
    <location>
        <begin position="101"/>
        <end position="243"/>
    </location>
</feature>
<name>E3J8F2_PSEI1</name>
<dbReference type="RefSeq" id="WP_013427598.1">
    <property type="nucleotide sequence ID" value="NC_014666.1"/>
</dbReference>
<dbReference type="KEGG" id="fri:FraEuI1c_6509"/>
<dbReference type="HOGENOM" id="CLU_1141263_0_0_11"/>
<gene>
    <name evidence="2" type="ordered locus">FraEuI1c_6509</name>
</gene>
<evidence type="ECO:0000313" key="2">
    <source>
        <dbReference type="EMBL" id="ADP84486.1"/>
    </source>
</evidence>
<dbReference type="AlphaFoldDB" id="E3J8F2"/>
<dbReference type="STRING" id="298654.FraEuI1c_6509"/>